<organism evidence="1 2">
    <name type="scientific">Mycobacterium tuberculosis</name>
    <dbReference type="NCBI Taxonomy" id="1773"/>
    <lineage>
        <taxon>Bacteria</taxon>
        <taxon>Bacillati</taxon>
        <taxon>Actinomycetota</taxon>
        <taxon>Actinomycetes</taxon>
        <taxon>Mycobacteriales</taxon>
        <taxon>Mycobacteriaceae</taxon>
        <taxon>Mycobacterium</taxon>
        <taxon>Mycobacterium tuberculosis complex</taxon>
    </lineage>
</organism>
<accession>A0A916LCC1</accession>
<proteinExistence type="predicted"/>
<protein>
    <submittedName>
        <fullName evidence="1">Uncharacterized protein</fullName>
    </submittedName>
</protein>
<gene>
    <name evidence="1" type="ORF">ERS007739_02676</name>
</gene>
<evidence type="ECO:0000313" key="1">
    <source>
        <dbReference type="EMBL" id="COY48108.1"/>
    </source>
</evidence>
<comment type="caution">
    <text evidence="1">The sequence shown here is derived from an EMBL/GenBank/DDBJ whole genome shotgun (WGS) entry which is preliminary data.</text>
</comment>
<dbReference type="EMBL" id="CSBK01001256">
    <property type="protein sequence ID" value="COY48108.1"/>
    <property type="molecule type" value="Genomic_DNA"/>
</dbReference>
<name>A0A916LCC1_MYCTX</name>
<dbReference type="Proteomes" id="UP000039021">
    <property type="component" value="Unassembled WGS sequence"/>
</dbReference>
<evidence type="ECO:0000313" key="2">
    <source>
        <dbReference type="Proteomes" id="UP000039021"/>
    </source>
</evidence>
<dbReference type="AlphaFoldDB" id="A0A916LCC1"/>
<sequence length="71" mass="7353">MSTSISMPAPPSSKCSGRTPIMTSAAVPTTARGSRICQSPSDTVESAMESLNRFIAGEPMNPATNTLPGLR</sequence>
<reference evidence="2" key="1">
    <citation type="submission" date="2015-03" db="EMBL/GenBank/DDBJ databases">
        <authorList>
            <consortium name="Pathogen Informatics"/>
        </authorList>
    </citation>
    <scope>NUCLEOTIDE SEQUENCE [LARGE SCALE GENOMIC DNA]</scope>
    <source>
        <strain evidence="2">N09902308</strain>
    </source>
</reference>